<organism evidence="3 4">
    <name type="scientific">Bombyx mandarina</name>
    <name type="common">Wild silk moth</name>
    <name type="synonym">Wild silkworm</name>
    <dbReference type="NCBI Taxonomy" id="7092"/>
    <lineage>
        <taxon>Eukaryota</taxon>
        <taxon>Metazoa</taxon>
        <taxon>Ecdysozoa</taxon>
        <taxon>Arthropoda</taxon>
        <taxon>Hexapoda</taxon>
        <taxon>Insecta</taxon>
        <taxon>Pterygota</taxon>
        <taxon>Neoptera</taxon>
        <taxon>Endopterygota</taxon>
        <taxon>Lepidoptera</taxon>
        <taxon>Glossata</taxon>
        <taxon>Ditrysia</taxon>
        <taxon>Bombycoidea</taxon>
        <taxon>Bombycidae</taxon>
        <taxon>Bombycinae</taxon>
        <taxon>Bombyx</taxon>
    </lineage>
</organism>
<dbReference type="GeneID" id="114249292"/>
<dbReference type="SUPFAM" id="SSF52540">
    <property type="entry name" value="P-loop containing nucleoside triphosphate hydrolases"/>
    <property type="match status" value="1"/>
</dbReference>
<dbReference type="GO" id="GO:0005737">
    <property type="term" value="C:cytoplasm"/>
    <property type="evidence" value="ECO:0007669"/>
    <property type="project" value="UniProtKB-ARBA"/>
</dbReference>
<evidence type="ECO:0000313" key="4">
    <source>
        <dbReference type="RefSeq" id="XP_028038603.1"/>
    </source>
</evidence>
<evidence type="ECO:0000256" key="1">
    <source>
        <dbReference type="ARBA" id="ARBA00006235"/>
    </source>
</evidence>
<dbReference type="KEGG" id="bman:114249292"/>
<dbReference type="GO" id="GO:0005524">
    <property type="term" value="F:ATP binding"/>
    <property type="evidence" value="ECO:0007669"/>
    <property type="project" value="InterPro"/>
</dbReference>
<dbReference type="InterPro" id="IPR010448">
    <property type="entry name" value="Torsin"/>
</dbReference>
<evidence type="ECO:0000256" key="2">
    <source>
        <dbReference type="SAM" id="Phobius"/>
    </source>
</evidence>
<dbReference type="PANTHER" id="PTHR10760">
    <property type="entry name" value="TORSIN"/>
    <property type="match status" value="1"/>
</dbReference>
<keyword evidence="2" id="KW-1133">Transmembrane helix</keyword>
<dbReference type="PANTHER" id="PTHR10760:SF2">
    <property type="entry name" value="LD13476P-RELATED"/>
    <property type="match status" value="1"/>
</dbReference>
<dbReference type="RefSeq" id="XP_028038603.1">
    <property type="nucleotide sequence ID" value="XM_028182802.1"/>
</dbReference>
<dbReference type="GO" id="GO:0016887">
    <property type="term" value="F:ATP hydrolysis activity"/>
    <property type="evidence" value="ECO:0007669"/>
    <property type="project" value="InterPro"/>
</dbReference>
<proteinExistence type="inferred from homology"/>
<dbReference type="GO" id="GO:0071218">
    <property type="term" value="P:cellular response to misfolded protein"/>
    <property type="evidence" value="ECO:0007669"/>
    <property type="project" value="TreeGrafter"/>
</dbReference>
<evidence type="ECO:0000313" key="3">
    <source>
        <dbReference type="Proteomes" id="UP000504629"/>
    </source>
</evidence>
<comment type="similarity">
    <text evidence="1">Belongs to the ClpA/ClpB family. Torsin subfamily.</text>
</comment>
<dbReference type="AlphaFoldDB" id="A0A6J2KAD5"/>
<accession>A0A6J2KAD5</accession>
<gene>
    <name evidence="4" type="primary">LOC114249292</name>
</gene>
<name>A0A6J2KAD5_BOMMA</name>
<dbReference type="Gene3D" id="3.40.50.300">
    <property type="entry name" value="P-loop containing nucleotide triphosphate hydrolases"/>
    <property type="match status" value="1"/>
</dbReference>
<keyword evidence="3" id="KW-1185">Reference proteome</keyword>
<keyword evidence="2" id="KW-0812">Transmembrane</keyword>
<dbReference type="InterPro" id="IPR027417">
    <property type="entry name" value="P-loop_NTPase"/>
</dbReference>
<dbReference type="GO" id="GO:0012505">
    <property type="term" value="C:endomembrane system"/>
    <property type="evidence" value="ECO:0007669"/>
    <property type="project" value="UniProtKB-ARBA"/>
</dbReference>
<dbReference type="Proteomes" id="UP000504629">
    <property type="component" value="Unplaced"/>
</dbReference>
<keyword evidence="2" id="KW-0472">Membrane</keyword>
<reference evidence="4" key="1">
    <citation type="submission" date="2025-08" db="UniProtKB">
        <authorList>
            <consortium name="RefSeq"/>
        </authorList>
    </citation>
    <scope>IDENTIFICATION</scope>
    <source>
        <tissue evidence="4">Silk gland</tissue>
    </source>
</reference>
<feature type="transmembrane region" description="Helical" evidence="2">
    <location>
        <begin position="88"/>
        <end position="107"/>
    </location>
</feature>
<dbReference type="OrthoDB" id="8191652at2759"/>
<sequence length="327" mass="37341">MESHDNSYESMDVDYSANSVTHMDISYNDSQVDATQIKKEKLDECADIGEPISPCVSTEDIKSSSSKPMKTFHIIKTQPKMNKITPQFKIISIVGVLAMSVIIYHLLKFECSDEFDLKQLKETLSNQVYGQNKAINSIIHVLNKEGTKLLFFYGSTGVGKTYTASIIMELFGKKSNLYHYTMPSFEEIFSTDFMYGLILCKSSLFIVDGLSRNDKIVNQHVKDLIKKSQELDKNITIILIYSCDNLNNYMKMCDENFHVKVTEDFKDVNVHKAFVKFDLLNNLHLRQCIQKEASSQNLKNVDYEKLLKNFDVAVDGCKGVHTKIKLL</sequence>
<protein>
    <submittedName>
        <fullName evidence="4">Uncharacterized protein LOC114249292</fullName>
    </submittedName>
</protein>